<evidence type="ECO:0000256" key="7">
    <source>
        <dbReference type="SAM" id="MobiDB-lite"/>
    </source>
</evidence>
<evidence type="ECO:0000256" key="5">
    <source>
        <dbReference type="ARBA" id="ARBA00023002"/>
    </source>
</evidence>
<dbReference type="GO" id="GO:0005506">
    <property type="term" value="F:iron ion binding"/>
    <property type="evidence" value="ECO:0007669"/>
    <property type="project" value="InterPro"/>
</dbReference>
<evidence type="ECO:0000256" key="2">
    <source>
        <dbReference type="ARBA" id="ARBA00022723"/>
    </source>
</evidence>
<evidence type="ECO:0000256" key="1">
    <source>
        <dbReference type="ARBA" id="ARBA00001961"/>
    </source>
</evidence>
<evidence type="ECO:0000313" key="9">
    <source>
        <dbReference type="EMBL" id="QQP38108.1"/>
    </source>
</evidence>
<dbReference type="OrthoDB" id="420380at2759"/>
<name>A0A7T8JWW9_CALRO</name>
<comment type="cofactor">
    <cofactor evidence="1">
        <name>L-ascorbate</name>
        <dbReference type="ChEBI" id="CHEBI:38290"/>
    </cofactor>
</comment>
<dbReference type="SMART" id="SM00702">
    <property type="entry name" value="P4Hc"/>
    <property type="match status" value="1"/>
</dbReference>
<dbReference type="Proteomes" id="UP000595437">
    <property type="component" value="Chromosome 13"/>
</dbReference>
<dbReference type="InterPro" id="IPR006620">
    <property type="entry name" value="Pro_4_hyd_alph"/>
</dbReference>
<protein>
    <submittedName>
        <fullName evidence="9">Prolyl4hydroxylasealpha SG1</fullName>
    </submittedName>
</protein>
<keyword evidence="6" id="KW-0408">Iron</keyword>
<proteinExistence type="predicted"/>
<keyword evidence="4" id="KW-0223">Dioxygenase</keyword>
<dbReference type="InterPro" id="IPR045054">
    <property type="entry name" value="P4HA-like"/>
</dbReference>
<evidence type="ECO:0000256" key="4">
    <source>
        <dbReference type="ARBA" id="ARBA00022964"/>
    </source>
</evidence>
<keyword evidence="2" id="KW-0479">Metal-binding</keyword>
<gene>
    <name evidence="9" type="ORF">FKW44_018595</name>
</gene>
<feature type="region of interest" description="Disordered" evidence="7">
    <location>
        <begin position="170"/>
        <end position="189"/>
    </location>
</feature>
<evidence type="ECO:0000256" key="6">
    <source>
        <dbReference type="ARBA" id="ARBA00023004"/>
    </source>
</evidence>
<feature type="domain" description="Prolyl 4-hydroxylase alpha subunit" evidence="8">
    <location>
        <begin position="149"/>
        <end position="303"/>
    </location>
</feature>
<dbReference type="Pfam" id="PF13640">
    <property type="entry name" value="2OG-FeII_Oxy_3"/>
    <property type="match status" value="1"/>
</dbReference>
<reference evidence="10" key="1">
    <citation type="submission" date="2021-01" db="EMBL/GenBank/DDBJ databases">
        <title>Caligus Genome Assembly.</title>
        <authorList>
            <person name="Gallardo-Escarate C."/>
        </authorList>
    </citation>
    <scope>NUCLEOTIDE SEQUENCE [LARGE SCALE GENOMIC DNA]</scope>
</reference>
<evidence type="ECO:0000313" key="10">
    <source>
        <dbReference type="Proteomes" id="UP000595437"/>
    </source>
</evidence>
<evidence type="ECO:0000259" key="8">
    <source>
        <dbReference type="SMART" id="SM00702"/>
    </source>
</evidence>
<accession>A0A7T8JWW9</accession>
<keyword evidence="5" id="KW-0560">Oxidoreductase</keyword>
<dbReference type="GO" id="GO:0005783">
    <property type="term" value="C:endoplasmic reticulum"/>
    <property type="evidence" value="ECO:0007669"/>
    <property type="project" value="TreeGrafter"/>
</dbReference>
<dbReference type="PANTHER" id="PTHR10869">
    <property type="entry name" value="PROLYL 4-HYDROXYLASE ALPHA SUBUNIT"/>
    <property type="match status" value="1"/>
</dbReference>
<dbReference type="GO" id="GO:0031418">
    <property type="term" value="F:L-ascorbic acid binding"/>
    <property type="evidence" value="ECO:0007669"/>
    <property type="project" value="UniProtKB-KW"/>
</dbReference>
<keyword evidence="10" id="KW-1185">Reference proteome</keyword>
<dbReference type="PANTHER" id="PTHR10869:SF244">
    <property type="entry name" value="PROLYL 4-HYDROXYLASE SUBUNIT ALPHA-2"/>
    <property type="match status" value="1"/>
</dbReference>
<dbReference type="AlphaFoldDB" id="A0A7T8JWW9"/>
<dbReference type="GO" id="GO:0004656">
    <property type="term" value="F:procollagen-proline 4-dioxygenase activity"/>
    <property type="evidence" value="ECO:0007669"/>
    <property type="project" value="TreeGrafter"/>
</dbReference>
<dbReference type="EMBL" id="CP045902">
    <property type="protein sequence ID" value="QQP38108.1"/>
    <property type="molecule type" value="Genomic_DNA"/>
</dbReference>
<dbReference type="Gene3D" id="2.60.120.620">
    <property type="entry name" value="q2cbj1_9rhob like domain"/>
    <property type="match status" value="1"/>
</dbReference>
<sequence>MELIGKFAFNNHYFDRAYEWLTNALNKASKNAEQASTSKIISRIESELQTVIKYHDNILELKGSPRGPTWRTYLARKNKYKRAALQHNNGSRYYKLKPKLLVPLKEHEIGDQFAALCRAKKSFELLRSAFEDPYLRLGPFQYEALHSRPNIGMIHSFLTEGEADTLISESTSRSMARSQHSGRKSENEFSFKRTSKQVWLNEESLSSNRVISKRLELASRFELSQGGSEDYQIVNYGLGGTYKPHFDSFDNEGLSKEGGDRLATALVYLSDVEAGGSTVFPLLGLQIPPSKGALVMWYETWQT</sequence>
<dbReference type="InterPro" id="IPR044862">
    <property type="entry name" value="Pro_4_hyd_alph_FE2OG_OXY"/>
</dbReference>
<keyword evidence="3" id="KW-0847">Vitamin C</keyword>
<organism evidence="9 10">
    <name type="scientific">Caligus rogercresseyi</name>
    <name type="common">Sea louse</name>
    <dbReference type="NCBI Taxonomy" id="217165"/>
    <lineage>
        <taxon>Eukaryota</taxon>
        <taxon>Metazoa</taxon>
        <taxon>Ecdysozoa</taxon>
        <taxon>Arthropoda</taxon>
        <taxon>Crustacea</taxon>
        <taxon>Multicrustacea</taxon>
        <taxon>Hexanauplia</taxon>
        <taxon>Copepoda</taxon>
        <taxon>Siphonostomatoida</taxon>
        <taxon>Caligidae</taxon>
        <taxon>Caligus</taxon>
    </lineage>
</organism>
<feature type="compositionally biased region" description="Polar residues" evidence="7">
    <location>
        <begin position="170"/>
        <end position="179"/>
    </location>
</feature>
<evidence type="ECO:0000256" key="3">
    <source>
        <dbReference type="ARBA" id="ARBA00022896"/>
    </source>
</evidence>